<keyword evidence="3" id="KW-0378">Hydrolase</keyword>
<dbReference type="PRINTS" id="PR00111">
    <property type="entry name" value="ABHYDROLASE"/>
</dbReference>
<evidence type="ECO:0000259" key="2">
    <source>
        <dbReference type="Pfam" id="PF00561"/>
    </source>
</evidence>
<dbReference type="PRINTS" id="PR00412">
    <property type="entry name" value="EPOXHYDRLASE"/>
</dbReference>
<reference evidence="4" key="1">
    <citation type="submission" date="2018-05" db="EMBL/GenBank/DDBJ databases">
        <title>Leptospira yasudae sp. nov. and Leptospira stimsonii sp. nov., two pathogenic species of the genus Leptospira isolated from environmental sources.</title>
        <authorList>
            <person name="Casanovas-Massana A."/>
            <person name="Hamond C."/>
            <person name="Santos L.A."/>
            <person name="Hacker K.P."/>
            <person name="Balassiano I."/>
            <person name="Medeiros M.A."/>
            <person name="Reis M.G."/>
            <person name="Ko A.I."/>
            <person name="Wunder E.A."/>
        </authorList>
    </citation>
    <scope>NUCLEOTIDE SEQUENCE [LARGE SCALE GENOMIC DNA]</scope>
    <source>
        <strain evidence="4">Yale</strain>
    </source>
</reference>
<protein>
    <submittedName>
        <fullName evidence="3">Alpha/beta hydrolase</fullName>
    </submittedName>
</protein>
<dbReference type="OrthoDB" id="9773293at2"/>
<keyword evidence="1" id="KW-0812">Transmembrane</keyword>
<name>A0A396Z6Q6_9LEPT</name>
<dbReference type="GO" id="GO:0016787">
    <property type="term" value="F:hydrolase activity"/>
    <property type="evidence" value="ECO:0007669"/>
    <property type="project" value="UniProtKB-KW"/>
</dbReference>
<dbReference type="InterPro" id="IPR000639">
    <property type="entry name" value="Epox_hydrolase-like"/>
</dbReference>
<sequence length="320" mass="36599">MGRKLKLIKKITLGIIASLLSVILLLIVFNWESDRTVQELQARWAQKPSTFIELNGLRVHLRDEGPKEDPIPLVLIHGGASSLHTWDGWSEELKTTRRVIRFDLPGFGLTGPALDQDYSIQKYIEFVLSILDRLKVKRAILIGNSFGGNIAWRTALEQPSRFQKLVLMDAGGYKLESLSVPIAFRIARIPVLNNLLNKILPRKLVESSVKNTYGNPSKVTEEKVDRFFELALREGNRKALGQFQRTLVSESRILEKRIPEIRIPTLILWGKKDRLQPPINAEKFHKDIVGSRLVFFEDLGHTPQEENPQETIKVVKEFIR</sequence>
<dbReference type="PANTHER" id="PTHR46438">
    <property type="entry name" value="ALPHA/BETA-HYDROLASES SUPERFAMILY PROTEIN"/>
    <property type="match status" value="1"/>
</dbReference>
<dbReference type="AlphaFoldDB" id="A0A396Z6Q6"/>
<evidence type="ECO:0000313" key="3">
    <source>
        <dbReference type="EMBL" id="RHX89376.1"/>
    </source>
</evidence>
<dbReference type="EMBL" id="QHCT01000004">
    <property type="protein sequence ID" value="RHX89376.1"/>
    <property type="molecule type" value="Genomic_DNA"/>
</dbReference>
<dbReference type="Proteomes" id="UP000265798">
    <property type="component" value="Unassembled WGS sequence"/>
</dbReference>
<keyword evidence="1" id="KW-1133">Transmembrane helix</keyword>
<dbReference type="InterPro" id="IPR000073">
    <property type="entry name" value="AB_hydrolase_1"/>
</dbReference>
<feature type="transmembrane region" description="Helical" evidence="1">
    <location>
        <begin position="12"/>
        <end position="31"/>
    </location>
</feature>
<proteinExistence type="predicted"/>
<evidence type="ECO:0000256" key="1">
    <source>
        <dbReference type="SAM" id="Phobius"/>
    </source>
</evidence>
<accession>A0A396Z6Q6</accession>
<dbReference type="Gene3D" id="3.40.50.1820">
    <property type="entry name" value="alpha/beta hydrolase"/>
    <property type="match status" value="1"/>
</dbReference>
<keyword evidence="1" id="KW-0472">Membrane</keyword>
<organism evidence="3 4">
    <name type="scientific">Leptospira stimsonii</name>
    <dbReference type="NCBI Taxonomy" id="2202203"/>
    <lineage>
        <taxon>Bacteria</taxon>
        <taxon>Pseudomonadati</taxon>
        <taxon>Spirochaetota</taxon>
        <taxon>Spirochaetia</taxon>
        <taxon>Leptospirales</taxon>
        <taxon>Leptospiraceae</taxon>
        <taxon>Leptospira</taxon>
    </lineage>
</organism>
<evidence type="ECO:0000313" key="4">
    <source>
        <dbReference type="Proteomes" id="UP000265798"/>
    </source>
</evidence>
<dbReference type="SUPFAM" id="SSF53474">
    <property type="entry name" value="alpha/beta-Hydrolases"/>
    <property type="match status" value="1"/>
</dbReference>
<dbReference type="PANTHER" id="PTHR46438:SF11">
    <property type="entry name" value="LIPASE-RELATED"/>
    <property type="match status" value="1"/>
</dbReference>
<feature type="domain" description="AB hydrolase-1" evidence="2">
    <location>
        <begin position="72"/>
        <end position="308"/>
    </location>
</feature>
<dbReference type="Pfam" id="PF00561">
    <property type="entry name" value="Abhydrolase_1"/>
    <property type="match status" value="1"/>
</dbReference>
<comment type="caution">
    <text evidence="3">The sequence shown here is derived from an EMBL/GenBank/DDBJ whole genome shotgun (WGS) entry which is preliminary data.</text>
</comment>
<gene>
    <name evidence="3" type="ORF">DLM75_16225</name>
</gene>
<dbReference type="InterPro" id="IPR029058">
    <property type="entry name" value="AB_hydrolase_fold"/>
</dbReference>